<accession>A0ABX5PZ65</accession>
<evidence type="ECO:0000313" key="1">
    <source>
        <dbReference type="EMBL" id="PZX43088.1"/>
    </source>
</evidence>
<dbReference type="RefSeq" id="WP_015360887.1">
    <property type="nucleotide sequence ID" value="NZ_QKZR01000001.1"/>
</dbReference>
<sequence length="71" mass="8614">MNLEKRKYKIIEKLMEVNDEVTIYNLSKILNLTENDFSIPEHHIEIIDARLDSYSKNTSQIFEWNDLKNQW</sequence>
<reference evidence="1 2" key="1">
    <citation type="submission" date="2018-06" db="EMBL/GenBank/DDBJ databases">
        <title>Genomic Encyclopedia of Archaeal and Bacterial Type Strains, Phase II (KMG-II): from individual species to whole genera.</title>
        <authorList>
            <person name="Goeker M."/>
        </authorList>
    </citation>
    <scope>NUCLEOTIDE SEQUENCE [LARGE SCALE GENOMIC DNA]</scope>
    <source>
        <strain evidence="1 2">DSM 17205</strain>
    </source>
</reference>
<evidence type="ECO:0000313" key="2">
    <source>
        <dbReference type="Proteomes" id="UP000248584"/>
    </source>
</evidence>
<organism evidence="1 2">
    <name type="scientific">Nonlabens dokdonensis</name>
    <dbReference type="NCBI Taxonomy" id="328515"/>
    <lineage>
        <taxon>Bacteria</taxon>
        <taxon>Pseudomonadati</taxon>
        <taxon>Bacteroidota</taxon>
        <taxon>Flavobacteriia</taxon>
        <taxon>Flavobacteriales</taxon>
        <taxon>Flavobacteriaceae</taxon>
        <taxon>Nonlabens</taxon>
    </lineage>
</organism>
<comment type="caution">
    <text evidence="1">The sequence shown here is derived from an EMBL/GenBank/DDBJ whole genome shotgun (WGS) entry which is preliminary data.</text>
</comment>
<dbReference type="Proteomes" id="UP000248584">
    <property type="component" value="Unassembled WGS sequence"/>
</dbReference>
<gene>
    <name evidence="1" type="ORF">LX97_00087</name>
</gene>
<dbReference type="EMBL" id="QKZR01000001">
    <property type="protein sequence ID" value="PZX43088.1"/>
    <property type="molecule type" value="Genomic_DNA"/>
</dbReference>
<name>A0ABX5PZ65_9FLAO</name>
<keyword evidence="2" id="KW-1185">Reference proteome</keyword>
<proteinExistence type="predicted"/>
<protein>
    <submittedName>
        <fullName evidence="1">Uncharacterized protein</fullName>
    </submittedName>
</protein>